<dbReference type="Proteomes" id="UP001597400">
    <property type="component" value="Unassembled WGS sequence"/>
</dbReference>
<dbReference type="EMBL" id="JBHUGS010000003">
    <property type="protein sequence ID" value="MFD1951657.1"/>
    <property type="molecule type" value="Genomic_DNA"/>
</dbReference>
<accession>A0ABW4U131</accession>
<evidence type="ECO:0000256" key="1">
    <source>
        <dbReference type="SAM" id="SignalP"/>
    </source>
</evidence>
<feature type="chain" id="PRO_5045890546" evidence="1">
    <location>
        <begin position="22"/>
        <end position="517"/>
    </location>
</feature>
<evidence type="ECO:0000313" key="2">
    <source>
        <dbReference type="EMBL" id="MFD1951657.1"/>
    </source>
</evidence>
<feature type="signal peptide" evidence="1">
    <location>
        <begin position="1"/>
        <end position="21"/>
    </location>
</feature>
<comment type="caution">
    <text evidence="2">The sequence shown here is derived from an EMBL/GenBank/DDBJ whole genome shotgun (WGS) entry which is preliminary data.</text>
</comment>
<sequence length="517" mass="53333">MMRADRAAFLALILCGTAAGAVPVPVPVPQAGVAKPSGDVRTAIAEAYALGQKGDCAGLLARLDPVVPGLAPGADRNAVQLLRLNCLAPAGRGGELAAVQAELVKAEPTNPIVRGFGILIAADAGDMKGAGEQLAVLAEKTPDGLSGISGRLWRAINQTLSESKDIALRDRIAVALARADWQPTDLPELRGDVAEAAVSVLVRRGEVVEAGQILPRVTSPESLFELAILRDHAPIWPQLEEQMGPQSGRAIDAFATDRLAAFAAQPDDPQTRLGAVRAFVLLGRYREASETAASVAVANGMGEDAVSTVRLDAQALGMTGGRAAAIARLQPFATLDFVRTPVAVSGMIALAETLDEADRAADALTAARAGLTQGGPALSPWGAAWLRRTEACSLAALGRAGEAKVVTAALRAKPDDNPAAAIEASLCAKEDGAAETVAVATLATADGAAMIADQFQPEDALWVRNGSRLRALWTAFLKRPAVAAAFEKRARILPQALRPAAEPRAIPRAGGSGVPTA</sequence>
<keyword evidence="1" id="KW-0732">Signal</keyword>
<keyword evidence="3" id="KW-1185">Reference proteome</keyword>
<protein>
    <submittedName>
        <fullName evidence="2">Uncharacterized protein</fullName>
    </submittedName>
</protein>
<dbReference type="RefSeq" id="WP_380930467.1">
    <property type="nucleotide sequence ID" value="NZ_JBHUGS010000003.1"/>
</dbReference>
<name>A0ABW4U131_9SPHN</name>
<gene>
    <name evidence="2" type="ORF">ACFSGX_12855</name>
</gene>
<proteinExistence type="predicted"/>
<organism evidence="2 3">
    <name type="scientific">Sphingomonas arantia</name>
    <dbReference type="NCBI Taxonomy" id="1460676"/>
    <lineage>
        <taxon>Bacteria</taxon>
        <taxon>Pseudomonadati</taxon>
        <taxon>Pseudomonadota</taxon>
        <taxon>Alphaproteobacteria</taxon>
        <taxon>Sphingomonadales</taxon>
        <taxon>Sphingomonadaceae</taxon>
        <taxon>Sphingomonas</taxon>
    </lineage>
</organism>
<evidence type="ECO:0000313" key="3">
    <source>
        <dbReference type="Proteomes" id="UP001597400"/>
    </source>
</evidence>
<reference evidence="3" key="1">
    <citation type="journal article" date="2019" name="Int. J. Syst. Evol. Microbiol.">
        <title>The Global Catalogue of Microorganisms (GCM) 10K type strain sequencing project: providing services to taxonomists for standard genome sequencing and annotation.</title>
        <authorList>
            <consortium name="The Broad Institute Genomics Platform"/>
            <consortium name="The Broad Institute Genome Sequencing Center for Infectious Disease"/>
            <person name="Wu L."/>
            <person name="Ma J."/>
        </authorList>
    </citation>
    <scope>NUCLEOTIDE SEQUENCE [LARGE SCALE GENOMIC DNA]</scope>
    <source>
        <strain evidence="3">CGMCC 1.12702</strain>
    </source>
</reference>